<dbReference type="Proteomes" id="UP000027822">
    <property type="component" value="Unassembled WGS sequence"/>
</dbReference>
<gene>
    <name evidence="3" type="ORF">BAMA_14700</name>
</gene>
<dbReference type="RefSeq" id="WP_034636925.1">
    <property type="nucleotide sequence ID" value="NZ_CBCSJC010000028.1"/>
</dbReference>
<evidence type="ECO:0000259" key="2">
    <source>
        <dbReference type="Pfam" id="PF00535"/>
    </source>
</evidence>
<dbReference type="OrthoDB" id="9785185at2"/>
<dbReference type="AlphaFoldDB" id="A0A073K269"/>
<dbReference type="Pfam" id="PF00535">
    <property type="entry name" value="Glycos_transf_2"/>
    <property type="match status" value="1"/>
</dbReference>
<dbReference type="EMBL" id="JOTN01000003">
    <property type="protein sequence ID" value="KEK20656.1"/>
    <property type="molecule type" value="Genomic_DNA"/>
</dbReference>
<dbReference type="InterPro" id="IPR001173">
    <property type="entry name" value="Glyco_trans_2-like"/>
</dbReference>
<sequence>MKERSSLVSVVIPSYNQKEYLEEAIESVLSQDYSNIELVIADDFSTDGTDIMMKKYILNTNIKYFRNKVNLGANRNVCQSFYSYVRGEFVLYLNHDDYFIDPHYISRAVKFLVENPKVSVVFANYRRLIQETGEVKDIIEPTKNIITPGKDYFYNYQLSHNGYPGILSLTALFRRDCAIKTKCFQEKTAINDFIVFMKLMLAGDVGHFDSIVSVYRVHKKSITFNSTLDDDMDTIKEIEELYKLALDYGFTRVQLDKWLEARIIIHFVYWRFPALLKGNDTETIKRILLFLKNEYPSICVMMFKILDEQGILKKIL</sequence>
<dbReference type="Gene3D" id="3.90.550.10">
    <property type="entry name" value="Spore Coat Polysaccharide Biosynthesis Protein SpsA, Chain A"/>
    <property type="match status" value="1"/>
</dbReference>
<name>A0A073K269_9BACI</name>
<dbReference type="STRING" id="574376.BAMA_14700"/>
<dbReference type="InterPro" id="IPR029044">
    <property type="entry name" value="Nucleotide-diphossugar_trans"/>
</dbReference>
<comment type="caution">
    <text evidence="3">The sequence shown here is derived from an EMBL/GenBank/DDBJ whole genome shotgun (WGS) entry which is preliminary data.</text>
</comment>
<evidence type="ECO:0000313" key="3">
    <source>
        <dbReference type="EMBL" id="KEK20656.1"/>
    </source>
</evidence>
<feature type="domain" description="Glycosyltransferase 2-like" evidence="2">
    <location>
        <begin position="9"/>
        <end position="175"/>
    </location>
</feature>
<keyword evidence="4" id="KW-1185">Reference proteome</keyword>
<dbReference type="PANTHER" id="PTHR22916">
    <property type="entry name" value="GLYCOSYLTRANSFERASE"/>
    <property type="match status" value="1"/>
</dbReference>
<proteinExistence type="inferred from homology"/>
<organism evidence="3 4">
    <name type="scientific">Bacillus manliponensis</name>
    <dbReference type="NCBI Taxonomy" id="574376"/>
    <lineage>
        <taxon>Bacteria</taxon>
        <taxon>Bacillati</taxon>
        <taxon>Bacillota</taxon>
        <taxon>Bacilli</taxon>
        <taxon>Bacillales</taxon>
        <taxon>Bacillaceae</taxon>
        <taxon>Bacillus</taxon>
        <taxon>Bacillus cereus group</taxon>
    </lineage>
</organism>
<evidence type="ECO:0000313" key="4">
    <source>
        <dbReference type="Proteomes" id="UP000027822"/>
    </source>
</evidence>
<dbReference type="SUPFAM" id="SSF53448">
    <property type="entry name" value="Nucleotide-diphospho-sugar transferases"/>
    <property type="match status" value="1"/>
</dbReference>
<reference evidence="3 4" key="1">
    <citation type="submission" date="2014-06" db="EMBL/GenBank/DDBJ databases">
        <title>Draft genome sequence of Bacillus manliponensis JCM 15802 (MCCC 1A00708).</title>
        <authorList>
            <person name="Lai Q."/>
            <person name="Liu Y."/>
            <person name="Shao Z."/>
        </authorList>
    </citation>
    <scope>NUCLEOTIDE SEQUENCE [LARGE SCALE GENOMIC DNA]</scope>
    <source>
        <strain evidence="3 4">JCM 15802</strain>
    </source>
</reference>
<accession>A0A073K269</accession>
<protein>
    <recommendedName>
        <fullName evidence="2">Glycosyltransferase 2-like domain-containing protein</fullName>
    </recommendedName>
</protein>
<comment type="similarity">
    <text evidence="1">Belongs to the glycosyltransferase 2 family.</text>
</comment>
<dbReference type="GO" id="GO:0016758">
    <property type="term" value="F:hexosyltransferase activity"/>
    <property type="evidence" value="ECO:0007669"/>
    <property type="project" value="UniProtKB-ARBA"/>
</dbReference>
<dbReference type="PANTHER" id="PTHR22916:SF3">
    <property type="entry name" value="UDP-GLCNAC:BETAGAL BETA-1,3-N-ACETYLGLUCOSAMINYLTRANSFERASE-LIKE PROTEIN 1"/>
    <property type="match status" value="1"/>
</dbReference>
<evidence type="ECO:0000256" key="1">
    <source>
        <dbReference type="ARBA" id="ARBA00006739"/>
    </source>
</evidence>
<dbReference type="eggNOG" id="COG1216">
    <property type="taxonomic scope" value="Bacteria"/>
</dbReference>